<evidence type="ECO:0000313" key="3">
    <source>
        <dbReference type="Proteomes" id="UP000244073"/>
    </source>
</evidence>
<proteinExistence type="predicted"/>
<dbReference type="VEuPathDB" id="FungiDB:P175DRAFT_0353340"/>
<gene>
    <name evidence="2" type="ORF">P175DRAFT_0353340</name>
</gene>
<dbReference type="AlphaFoldDB" id="A0A2T5LPI7"/>
<dbReference type="Proteomes" id="UP000244073">
    <property type="component" value="Unassembled WGS sequence"/>
</dbReference>
<evidence type="ECO:0000313" key="2">
    <source>
        <dbReference type="EMBL" id="PTU18194.1"/>
    </source>
</evidence>
<feature type="transmembrane region" description="Helical" evidence="1">
    <location>
        <begin position="71"/>
        <end position="89"/>
    </location>
</feature>
<name>A0A2T5LPI7_9EURO</name>
<organism evidence="2 3">
    <name type="scientific">Aspergillus ochraceoroseus IBT 24754</name>
    <dbReference type="NCBI Taxonomy" id="1392256"/>
    <lineage>
        <taxon>Eukaryota</taxon>
        <taxon>Fungi</taxon>
        <taxon>Dikarya</taxon>
        <taxon>Ascomycota</taxon>
        <taxon>Pezizomycotina</taxon>
        <taxon>Eurotiomycetes</taxon>
        <taxon>Eurotiomycetidae</taxon>
        <taxon>Eurotiales</taxon>
        <taxon>Aspergillaceae</taxon>
        <taxon>Aspergillus</taxon>
        <taxon>Aspergillus subgen. Nidulantes</taxon>
    </lineage>
</organism>
<accession>A0A2T5LPI7</accession>
<dbReference type="EMBL" id="MSFN02000008">
    <property type="protein sequence ID" value="PTU18194.1"/>
    <property type="molecule type" value="Genomic_DNA"/>
</dbReference>
<keyword evidence="1" id="KW-0472">Membrane</keyword>
<comment type="caution">
    <text evidence="2">The sequence shown here is derived from an EMBL/GenBank/DDBJ whole genome shotgun (WGS) entry which is preliminary data.</text>
</comment>
<reference evidence="2 3" key="1">
    <citation type="journal article" date="2018" name="Proc. Natl. Acad. Sci. U.S.A.">
        <title>Linking secondary metabolites to gene clusters through genome sequencing of six diverse Aspergillus species.</title>
        <authorList>
            <person name="Kaerboelling I."/>
            <person name="Vesth T.C."/>
            <person name="Frisvad J.C."/>
            <person name="Nybo J.L."/>
            <person name="Theobald S."/>
            <person name="Kuo A."/>
            <person name="Bowyer P."/>
            <person name="Matsuda Y."/>
            <person name="Mondo S."/>
            <person name="Lyhne E.K."/>
            <person name="Kogle M.E."/>
            <person name="Clum A."/>
            <person name="Lipzen A."/>
            <person name="Salamov A."/>
            <person name="Ngan C.Y."/>
            <person name="Daum C."/>
            <person name="Chiniquy J."/>
            <person name="Barry K."/>
            <person name="LaButti K."/>
            <person name="Haridas S."/>
            <person name="Simmons B.A."/>
            <person name="Magnuson J.K."/>
            <person name="Mortensen U.H."/>
            <person name="Larsen T.O."/>
            <person name="Grigoriev I.V."/>
            <person name="Baker S.E."/>
            <person name="Andersen M.R."/>
        </authorList>
    </citation>
    <scope>NUCLEOTIDE SEQUENCE [LARGE SCALE GENOMIC DNA]</scope>
    <source>
        <strain evidence="2 3">IBT 24754</strain>
    </source>
</reference>
<sequence length="95" mass="10704">MKYQSAWNGCGNEMGIALVGGQPEARLMLGCQRDRFSNAFRERKRNGKKATFGFLFTQARMGCIKRNNNRLSTIFAFLCLCLLSCLPLTDATIYP</sequence>
<protein>
    <submittedName>
        <fullName evidence="2">Uncharacterized protein</fullName>
    </submittedName>
</protein>
<keyword evidence="1" id="KW-0812">Transmembrane</keyword>
<dbReference type="RefSeq" id="XP_040749586.1">
    <property type="nucleotide sequence ID" value="XM_040892914.1"/>
</dbReference>
<keyword evidence="1" id="KW-1133">Transmembrane helix</keyword>
<dbReference type="GeneID" id="63809796"/>
<evidence type="ECO:0000256" key="1">
    <source>
        <dbReference type="SAM" id="Phobius"/>
    </source>
</evidence>